<evidence type="ECO:0000256" key="1">
    <source>
        <dbReference type="SAM" id="Phobius"/>
    </source>
</evidence>
<proteinExistence type="predicted"/>
<gene>
    <name evidence="2" type="ORF">B6S12_00630</name>
</gene>
<dbReference type="EMBL" id="NBIU01000001">
    <property type="protein sequence ID" value="PZT49131.1"/>
    <property type="molecule type" value="Genomic_DNA"/>
</dbReference>
<dbReference type="RefSeq" id="WP_111228881.1">
    <property type="nucleotide sequence ID" value="NZ_NBIU01000001.1"/>
</dbReference>
<dbReference type="InterPro" id="IPR052894">
    <property type="entry name" value="AsmA-related"/>
</dbReference>
<keyword evidence="1" id="KW-0812">Transmembrane</keyword>
<dbReference type="OrthoDB" id="5290537at2"/>
<evidence type="ECO:0000313" key="2">
    <source>
        <dbReference type="EMBL" id="PZT49131.1"/>
    </source>
</evidence>
<dbReference type="Proteomes" id="UP000249746">
    <property type="component" value="Unassembled WGS sequence"/>
</dbReference>
<sequence length="843" mass="92219">MKKFLKILLAIIVGLIVIIALILSWLFSESGNEFLKNKITQIANEKAPIGLEFTHFKLRFSTYEFAITDKQKSQIALQGKYSLFTLNTDATLNAFVKNLAPYEPLLGIKLNGSLALNGEISKKGNVIDTKLNIGAFDSEIDANISLENYAPKRLFIQTKEDISIASLLKFLSQPTYANGKLMVSANMDITDIAKPQGKFQVASKAISPNLAQLKKDFNLILPKDPIAFSLSGDAKEGKIISTILAYSSYLNINSKDLSFLLQDFSSNGKVFATLQKFSISDFTPKTPINLALSLKSSSLKDQKIALLLNIVKQPISALLEAPNYTPKTLTLNAKQLSLKELLEFATLEYDAQGEIDLNTKIDNIDLKDLSYKIKGNLESKIQTLALNGLNLAQNNIFKASFNGDSKKINFEANSDLFNSVTKIQTVLYNYAPKNIEIDIKKLNLQKLAGLFEMSANGELEAQANLKDFDKGISGDFKIYSPNILLSKNTLNKLSGMDFKKDLQVALNGNGEIKKGLGEIKATLDSQDFKLNLPNIKLDLLKQNYSSDFALNINEVANINPLSLKLKGALNLEGSFALNSGIPSFKIHNKDFGDNLEAELKNEKFNLEAKNISMQKVAKFSGMDKLIKDGLVNANASLSIKGKDMQSILSNLNGNARLSGSNFEIYSIDIDGLVSNYENTNQVNLLDIGAFVLAGPFGIAATKGSDVGMLGFNAVVSSKSLIKQIEANFDLKNGVAFAKDVAFATGKTRIAAKGAINLKNDNFDNFEIGILDEKNCAKLSQKIKGTLQNPKIELSKATVQTAINLATSLFGKIKKGAQKVTDPILGTQNAKCEPFYNGIVKHPR</sequence>
<keyword evidence="1" id="KW-0472">Membrane</keyword>
<feature type="transmembrane region" description="Helical" evidence="1">
    <location>
        <begin position="7"/>
        <end position="27"/>
    </location>
</feature>
<accession>A0A2W6MYJ0</accession>
<organism evidence="2 3">
    <name type="scientific">Helicobacter valdiviensis</name>
    <dbReference type="NCBI Taxonomy" id="1458358"/>
    <lineage>
        <taxon>Bacteria</taxon>
        <taxon>Pseudomonadati</taxon>
        <taxon>Campylobacterota</taxon>
        <taxon>Epsilonproteobacteria</taxon>
        <taxon>Campylobacterales</taxon>
        <taxon>Helicobacteraceae</taxon>
        <taxon>Helicobacter</taxon>
    </lineage>
</organism>
<comment type="caution">
    <text evidence="2">The sequence shown here is derived from an EMBL/GenBank/DDBJ whole genome shotgun (WGS) entry which is preliminary data.</text>
</comment>
<keyword evidence="3" id="KW-1185">Reference proteome</keyword>
<dbReference type="GO" id="GO:0090313">
    <property type="term" value="P:regulation of protein targeting to membrane"/>
    <property type="evidence" value="ECO:0007669"/>
    <property type="project" value="TreeGrafter"/>
</dbReference>
<dbReference type="GO" id="GO:0005886">
    <property type="term" value="C:plasma membrane"/>
    <property type="evidence" value="ECO:0007669"/>
    <property type="project" value="TreeGrafter"/>
</dbReference>
<dbReference type="PANTHER" id="PTHR30441">
    <property type="entry name" value="DUF748 DOMAIN-CONTAINING PROTEIN"/>
    <property type="match status" value="1"/>
</dbReference>
<evidence type="ECO:0000313" key="3">
    <source>
        <dbReference type="Proteomes" id="UP000249746"/>
    </source>
</evidence>
<reference evidence="2 3" key="1">
    <citation type="submission" date="2017-03" db="EMBL/GenBank/DDBJ databases">
        <title>Genomic and clinical evidence uncovers the enterohepatic species Helicobacter valdiviensis as a potential human intestinal pathogen.</title>
        <authorList>
            <person name="Fresia P."/>
            <person name="Jara R."/>
            <person name="Sierra R."/>
            <person name="Ferres I."/>
            <person name="Greif G."/>
            <person name="Iraola G."/>
            <person name="Collado L."/>
        </authorList>
    </citation>
    <scope>NUCLEOTIDE SEQUENCE [LARGE SCALE GENOMIC DNA]</scope>
    <source>
        <strain evidence="2 3">WBE14</strain>
    </source>
</reference>
<dbReference type="PANTHER" id="PTHR30441:SF8">
    <property type="entry name" value="DUF748 DOMAIN-CONTAINING PROTEIN"/>
    <property type="match status" value="1"/>
</dbReference>
<dbReference type="AlphaFoldDB" id="A0A2W6MYJ0"/>
<name>A0A2W6MYJ0_9HELI</name>
<keyword evidence="1" id="KW-1133">Transmembrane helix</keyword>
<protein>
    <submittedName>
        <fullName evidence="2">Uncharacterized protein</fullName>
    </submittedName>
</protein>